<keyword evidence="3" id="KW-1185">Reference proteome</keyword>
<accession>A0A2S7U2M7</accession>
<dbReference type="InterPro" id="IPR011576">
    <property type="entry name" value="Pyridox_Oxase_N"/>
</dbReference>
<dbReference type="AlphaFoldDB" id="A0A2S7U2M7"/>
<protein>
    <submittedName>
        <fullName evidence="2">Pyridoxamine 5'-phosphate oxidase</fullName>
    </submittedName>
</protein>
<dbReference type="PANTHER" id="PTHR39336">
    <property type="entry name" value="PYRIDOXAMINE PHOSPHATE OXIDASE FAMILY PROTEIN (AFU_ORTHOLOGUE AFUA_6G11440)"/>
    <property type="match status" value="1"/>
</dbReference>
<name>A0A2S7U2M7_9BACT</name>
<evidence type="ECO:0000259" key="1">
    <source>
        <dbReference type="Pfam" id="PF01243"/>
    </source>
</evidence>
<dbReference type="Proteomes" id="UP000239907">
    <property type="component" value="Unassembled WGS sequence"/>
</dbReference>
<dbReference type="PANTHER" id="PTHR39336:SF1">
    <property type="entry name" value="PYRIDOXAMINE PHOSPHATE OXIDASE FAMILY PROTEIN (AFU_ORTHOLOGUE AFUA_6G11440)"/>
    <property type="match status" value="1"/>
</dbReference>
<dbReference type="OrthoDB" id="115989at2"/>
<evidence type="ECO:0000313" key="2">
    <source>
        <dbReference type="EMBL" id="PQJ29235.1"/>
    </source>
</evidence>
<comment type="caution">
    <text evidence="2">The sequence shown here is derived from an EMBL/GenBank/DDBJ whole genome shotgun (WGS) entry which is preliminary data.</text>
</comment>
<reference evidence="2 3" key="1">
    <citation type="submission" date="2016-12" db="EMBL/GenBank/DDBJ databases">
        <title>Study of bacterial adaptation to deep sea.</title>
        <authorList>
            <person name="Song J."/>
            <person name="Yoshizawa S."/>
            <person name="Kogure K."/>
        </authorList>
    </citation>
    <scope>NUCLEOTIDE SEQUENCE [LARGE SCALE GENOMIC DNA]</scope>
    <source>
        <strain evidence="2 3">SAORIC-165</strain>
    </source>
</reference>
<organism evidence="2 3">
    <name type="scientific">Rubritalea profundi</name>
    <dbReference type="NCBI Taxonomy" id="1658618"/>
    <lineage>
        <taxon>Bacteria</taxon>
        <taxon>Pseudomonadati</taxon>
        <taxon>Verrucomicrobiota</taxon>
        <taxon>Verrucomicrobiia</taxon>
        <taxon>Verrucomicrobiales</taxon>
        <taxon>Rubritaleaceae</taxon>
        <taxon>Rubritalea</taxon>
    </lineage>
</organism>
<feature type="domain" description="Pyridoxamine 5'-phosphate oxidase N-terminal" evidence="1">
    <location>
        <begin position="7"/>
        <end position="131"/>
    </location>
</feature>
<dbReference type="RefSeq" id="WP_105043728.1">
    <property type="nucleotide sequence ID" value="NZ_MQWA01000001.1"/>
</dbReference>
<evidence type="ECO:0000313" key="3">
    <source>
        <dbReference type="Proteomes" id="UP000239907"/>
    </source>
</evidence>
<gene>
    <name evidence="2" type="ORF">BSZ32_12535</name>
</gene>
<proteinExistence type="predicted"/>
<dbReference type="Gene3D" id="2.30.110.10">
    <property type="entry name" value="Electron Transport, Fmn-binding Protein, Chain A"/>
    <property type="match status" value="1"/>
</dbReference>
<dbReference type="InterPro" id="IPR012349">
    <property type="entry name" value="Split_barrel_FMN-bd"/>
</dbReference>
<dbReference type="Pfam" id="PF01243">
    <property type="entry name" value="PNPOx_N"/>
    <property type="match status" value="1"/>
</dbReference>
<dbReference type="EMBL" id="MQWA01000001">
    <property type="protein sequence ID" value="PQJ29235.1"/>
    <property type="molecule type" value="Genomic_DNA"/>
</dbReference>
<dbReference type="SUPFAM" id="SSF50475">
    <property type="entry name" value="FMN-binding split barrel"/>
    <property type="match status" value="1"/>
</dbReference>
<sequence>MNLHSNITPELATWIENQQMFFVGTAPLAADGHINNSPKGGESFRVLGPLEVAYQDYTGSGAETVAHLRENGRIVIMFCAFEGPPQIVRLHGTGSVNLPGDPRFEDLAEHFPENPGTRVIIHIEVTRVTDSCGYSVPYYDYKGNRDILDKWSQVKGPEKLDAYRAEKNQHSIDGLPSFDP</sequence>